<organism evidence="3 4">
    <name type="scientific">Paenibacillus sepulcri</name>
    <dbReference type="NCBI Taxonomy" id="359917"/>
    <lineage>
        <taxon>Bacteria</taxon>
        <taxon>Bacillati</taxon>
        <taxon>Bacillota</taxon>
        <taxon>Bacilli</taxon>
        <taxon>Bacillales</taxon>
        <taxon>Paenibacillaceae</taxon>
        <taxon>Paenibacillus</taxon>
    </lineage>
</organism>
<evidence type="ECO:0000259" key="2">
    <source>
        <dbReference type="Pfam" id="PF13453"/>
    </source>
</evidence>
<sequence>MKCPVCDDARMREVEKNGVVIDVCPECKGVWLDRGELDKLTNGIREVRSEYDRLERQVSYDNQDSRGYRQDDHSNDAYGSRGYDKNGKPYKKKKNMMDVFGDLFE</sequence>
<dbReference type="RefSeq" id="WP_210039564.1">
    <property type="nucleotide sequence ID" value="NZ_JBHLVU010000005.1"/>
</dbReference>
<reference evidence="3 4" key="1">
    <citation type="submission" date="2021-07" db="EMBL/GenBank/DDBJ databases">
        <title>Paenibacillus radiodurans sp. nov., isolated from the southeastern edge of Tengger Desert.</title>
        <authorList>
            <person name="Zhang G."/>
        </authorList>
    </citation>
    <scope>NUCLEOTIDE SEQUENCE [LARGE SCALE GENOMIC DNA]</scope>
    <source>
        <strain evidence="3 4">CCM 7311</strain>
    </source>
</reference>
<dbReference type="InterPro" id="IPR027392">
    <property type="entry name" value="TF_Znf"/>
</dbReference>
<evidence type="ECO:0000313" key="3">
    <source>
        <dbReference type="EMBL" id="MBW7454201.1"/>
    </source>
</evidence>
<gene>
    <name evidence="3" type="ORF">K0U00_09175</name>
</gene>
<name>A0ABS7C0E5_9BACL</name>
<feature type="region of interest" description="Disordered" evidence="1">
    <location>
        <begin position="56"/>
        <end position="88"/>
    </location>
</feature>
<proteinExistence type="predicted"/>
<dbReference type="EMBL" id="JAHZIK010000167">
    <property type="protein sequence ID" value="MBW7454201.1"/>
    <property type="molecule type" value="Genomic_DNA"/>
</dbReference>
<evidence type="ECO:0000313" key="4">
    <source>
        <dbReference type="Proteomes" id="UP001519887"/>
    </source>
</evidence>
<feature type="compositionally biased region" description="Basic and acidic residues" evidence="1">
    <location>
        <begin position="56"/>
        <end position="75"/>
    </location>
</feature>
<evidence type="ECO:0000256" key="1">
    <source>
        <dbReference type="SAM" id="MobiDB-lite"/>
    </source>
</evidence>
<comment type="caution">
    <text evidence="3">The sequence shown here is derived from an EMBL/GenBank/DDBJ whole genome shotgun (WGS) entry which is preliminary data.</text>
</comment>
<protein>
    <submittedName>
        <fullName evidence="3">Zf-TFIIB domain-containing protein</fullName>
    </submittedName>
</protein>
<dbReference type="Pfam" id="PF13453">
    <property type="entry name" value="Zn_ribbon_TFIIB"/>
    <property type="match status" value="1"/>
</dbReference>
<feature type="domain" description="Transcription factor zinc-finger" evidence="2">
    <location>
        <begin position="2"/>
        <end position="42"/>
    </location>
</feature>
<keyword evidence="4" id="KW-1185">Reference proteome</keyword>
<dbReference type="Proteomes" id="UP001519887">
    <property type="component" value="Unassembled WGS sequence"/>
</dbReference>
<accession>A0ABS7C0E5</accession>